<dbReference type="STRING" id="69322.SAMN05443669_1001182"/>
<dbReference type="AlphaFoldDB" id="A0A1M6X9W9"/>
<dbReference type="RefSeq" id="WP_073350935.1">
    <property type="nucleotide sequence ID" value="NZ_FRBU01000001.1"/>
</dbReference>
<dbReference type="Proteomes" id="UP000184260">
    <property type="component" value="Unassembled WGS sequence"/>
</dbReference>
<evidence type="ECO:0000313" key="1">
    <source>
        <dbReference type="EMBL" id="SHL02733.1"/>
    </source>
</evidence>
<protein>
    <recommendedName>
        <fullName evidence="3">DNA binding domain-containing protein, excisionase family</fullName>
    </recommendedName>
</protein>
<sequence length="64" mass="7315">MILITTRKAAETLNFSSRHVCRLVNENKLTPFAVLDNGHNVFTKEAIEAFKLKRESRKEAINAK</sequence>
<accession>A0A1M6X9W9</accession>
<reference evidence="2" key="1">
    <citation type="submission" date="2016-11" db="EMBL/GenBank/DDBJ databases">
        <authorList>
            <person name="Varghese N."/>
            <person name="Submissions S."/>
        </authorList>
    </citation>
    <scope>NUCLEOTIDE SEQUENCE [LARGE SCALE GENOMIC DNA]</scope>
    <source>
        <strain evidence="2">DSM 3661</strain>
    </source>
</reference>
<organism evidence="1 2">
    <name type="scientific">Flavobacterium xanthum</name>
    <dbReference type="NCBI Taxonomy" id="69322"/>
    <lineage>
        <taxon>Bacteria</taxon>
        <taxon>Pseudomonadati</taxon>
        <taxon>Bacteroidota</taxon>
        <taxon>Flavobacteriia</taxon>
        <taxon>Flavobacteriales</taxon>
        <taxon>Flavobacteriaceae</taxon>
        <taxon>Flavobacterium</taxon>
    </lineage>
</organism>
<evidence type="ECO:0008006" key="3">
    <source>
        <dbReference type="Google" id="ProtNLM"/>
    </source>
</evidence>
<dbReference type="Gene3D" id="1.10.1660.10">
    <property type="match status" value="1"/>
</dbReference>
<name>A0A1M6X9W9_9FLAO</name>
<gene>
    <name evidence="1" type="ORF">SAMN05443669_1001182</name>
</gene>
<evidence type="ECO:0000313" key="2">
    <source>
        <dbReference type="Proteomes" id="UP000184260"/>
    </source>
</evidence>
<dbReference type="EMBL" id="FRBU01000001">
    <property type="protein sequence ID" value="SHL02733.1"/>
    <property type="molecule type" value="Genomic_DNA"/>
</dbReference>
<keyword evidence="2" id="KW-1185">Reference proteome</keyword>
<dbReference type="OrthoDB" id="122388at2"/>
<proteinExistence type="predicted"/>